<evidence type="ECO:0000256" key="10">
    <source>
        <dbReference type="ARBA" id="ARBA00023270"/>
    </source>
</evidence>
<comment type="subunit">
    <text evidence="12">Homotetramer; dimer of dimers.</text>
</comment>
<dbReference type="CDD" id="cd00950">
    <property type="entry name" value="DHDPS"/>
    <property type="match status" value="1"/>
</dbReference>
<dbReference type="PANTHER" id="PTHR12128">
    <property type="entry name" value="DIHYDRODIPICOLINATE SYNTHASE"/>
    <property type="match status" value="1"/>
</dbReference>
<evidence type="ECO:0000256" key="6">
    <source>
        <dbReference type="ARBA" id="ARBA00022605"/>
    </source>
</evidence>
<keyword evidence="18" id="KW-1185">Reference proteome</keyword>
<dbReference type="GO" id="GO:0005829">
    <property type="term" value="C:cytosol"/>
    <property type="evidence" value="ECO:0007669"/>
    <property type="project" value="TreeGrafter"/>
</dbReference>
<gene>
    <name evidence="12" type="primary">dapA</name>
    <name evidence="17" type="ORF">BHC54_08065</name>
</gene>
<feature type="site" description="Part of a proton relay during catalysis" evidence="12 16">
    <location>
        <position position="44"/>
    </location>
</feature>
<evidence type="ECO:0000256" key="7">
    <source>
        <dbReference type="ARBA" id="ARBA00022915"/>
    </source>
</evidence>
<dbReference type="SMART" id="SM01130">
    <property type="entry name" value="DHDPS"/>
    <property type="match status" value="1"/>
</dbReference>
<feature type="active site" description="Proton donor/acceptor" evidence="12 14">
    <location>
        <position position="133"/>
    </location>
</feature>
<dbReference type="GO" id="GO:0008840">
    <property type="term" value="F:4-hydroxy-tetrahydrodipicolinate synthase activity"/>
    <property type="evidence" value="ECO:0007669"/>
    <property type="project" value="UniProtKB-UniRule"/>
</dbReference>
<reference evidence="17" key="1">
    <citation type="journal article" date="2017" name="MBio">
        <title>Type VI secretion-mediated competition in the bee gut microbiome.</title>
        <authorList>
            <person name="Steele M.I."/>
            <person name="Kwong W.K."/>
            <person name="Powell J.E."/>
            <person name="Whiteley M."/>
            <person name="Moran N.A."/>
        </authorList>
    </citation>
    <scope>NUCLEOTIDE SEQUENCE [LARGE SCALE GENOMIC DNA]</scope>
    <source>
        <strain evidence="17">WkB273</strain>
    </source>
</reference>
<evidence type="ECO:0000313" key="18">
    <source>
        <dbReference type="Proteomes" id="UP000230202"/>
    </source>
</evidence>
<dbReference type="Gene3D" id="3.20.20.70">
    <property type="entry name" value="Aldolase class I"/>
    <property type="match status" value="1"/>
</dbReference>
<dbReference type="AlphaFoldDB" id="A0A2N9X5N6"/>
<comment type="subcellular location">
    <subcellularLocation>
        <location evidence="12">Cytoplasm</location>
    </subcellularLocation>
</comment>
<comment type="caution">
    <text evidence="17">The sequence shown here is derived from an EMBL/GenBank/DDBJ whole genome shotgun (WGS) entry which is preliminary data.</text>
</comment>
<feature type="site" description="L-lysine inhibitor binding; via carbonyl oxygen" evidence="16">
    <location>
        <position position="49"/>
    </location>
</feature>
<dbReference type="PIRSF" id="PIRSF001365">
    <property type="entry name" value="DHDPS"/>
    <property type="match status" value="1"/>
</dbReference>
<evidence type="ECO:0000256" key="12">
    <source>
        <dbReference type="HAMAP-Rule" id="MF_00418"/>
    </source>
</evidence>
<evidence type="ECO:0000256" key="16">
    <source>
        <dbReference type="PIRSR" id="PIRSR001365-3"/>
    </source>
</evidence>
<dbReference type="PRINTS" id="PR00146">
    <property type="entry name" value="DHPICSNTHASE"/>
</dbReference>
<keyword evidence="8 12" id="KW-0457">Lysine biosynthesis</keyword>
<evidence type="ECO:0000256" key="14">
    <source>
        <dbReference type="PIRSR" id="PIRSR001365-1"/>
    </source>
</evidence>
<dbReference type="HAMAP" id="MF_00418">
    <property type="entry name" value="DapA"/>
    <property type="match status" value="1"/>
</dbReference>
<evidence type="ECO:0000313" key="17">
    <source>
        <dbReference type="EMBL" id="PIT38489.1"/>
    </source>
</evidence>
<keyword evidence="10 12" id="KW-0704">Schiff base</keyword>
<dbReference type="PROSITE" id="PS00666">
    <property type="entry name" value="DHDPS_2"/>
    <property type="match status" value="1"/>
</dbReference>
<comment type="catalytic activity">
    <reaction evidence="11 12">
        <text>L-aspartate 4-semialdehyde + pyruvate = (2S,4S)-4-hydroxy-2,3,4,5-tetrahydrodipicolinate + H2O + H(+)</text>
        <dbReference type="Rhea" id="RHEA:34171"/>
        <dbReference type="ChEBI" id="CHEBI:15361"/>
        <dbReference type="ChEBI" id="CHEBI:15377"/>
        <dbReference type="ChEBI" id="CHEBI:15378"/>
        <dbReference type="ChEBI" id="CHEBI:67139"/>
        <dbReference type="ChEBI" id="CHEBI:537519"/>
        <dbReference type="EC" id="4.3.3.7"/>
    </reaction>
</comment>
<dbReference type="GO" id="GO:0009089">
    <property type="term" value="P:lysine biosynthetic process via diaminopimelate"/>
    <property type="evidence" value="ECO:0007669"/>
    <property type="project" value="UniProtKB-UniRule"/>
</dbReference>
<feature type="site" description="L-lysine inhibitor binding" evidence="16">
    <location>
        <position position="84"/>
    </location>
</feature>
<dbReference type="EMBL" id="MEIL01000029">
    <property type="protein sequence ID" value="PIT38489.1"/>
    <property type="molecule type" value="Genomic_DNA"/>
</dbReference>
<evidence type="ECO:0000256" key="1">
    <source>
        <dbReference type="ARBA" id="ARBA00003294"/>
    </source>
</evidence>
<keyword evidence="6 12" id="KW-0028">Amino-acid biosynthesis</keyword>
<dbReference type="PROSITE" id="PS00665">
    <property type="entry name" value="DHDPS_1"/>
    <property type="match status" value="1"/>
</dbReference>
<comment type="caution">
    <text evidence="12">Was originally thought to be a dihydrodipicolinate synthase (DHDPS), catalyzing the condensation of (S)-aspartate-beta-semialdehyde [(S)-ASA] and pyruvate to dihydrodipicolinate (DHDP). However, it was shown in E.coli that the product of the enzymatic reaction is not dihydrodipicolinate but in fact (4S)-4-hydroxy-2,3,4,5-tetrahydro-(2S)-dipicolinic acid (HTPA), and that the consecutive dehydration reaction leading to DHDP is not spontaneous but catalyzed by DapB.</text>
</comment>
<dbReference type="InterPro" id="IPR020625">
    <property type="entry name" value="Schiff_base-form_aldolases_AS"/>
</dbReference>
<dbReference type="Proteomes" id="UP000230202">
    <property type="component" value="Unassembled WGS sequence"/>
</dbReference>
<dbReference type="NCBIfam" id="TIGR00674">
    <property type="entry name" value="dapA"/>
    <property type="match status" value="1"/>
</dbReference>
<proteinExistence type="inferred from homology"/>
<dbReference type="PANTHER" id="PTHR12128:SF66">
    <property type="entry name" value="4-HYDROXY-2-OXOGLUTARATE ALDOLASE, MITOCHONDRIAL"/>
    <property type="match status" value="1"/>
</dbReference>
<evidence type="ECO:0000256" key="13">
    <source>
        <dbReference type="PIRNR" id="PIRNR001365"/>
    </source>
</evidence>
<feature type="site" description="L-lysine inhibitor binding" evidence="16">
    <location>
        <position position="106"/>
    </location>
</feature>
<comment type="similarity">
    <text evidence="3 12 13">Belongs to the DapA family.</text>
</comment>
<evidence type="ECO:0000256" key="5">
    <source>
        <dbReference type="ARBA" id="ARBA00022490"/>
    </source>
</evidence>
<evidence type="ECO:0000256" key="2">
    <source>
        <dbReference type="ARBA" id="ARBA00005120"/>
    </source>
</evidence>
<organism evidence="17 18">
    <name type="scientific">Snodgrassella alvi</name>
    <dbReference type="NCBI Taxonomy" id="1196083"/>
    <lineage>
        <taxon>Bacteria</taxon>
        <taxon>Pseudomonadati</taxon>
        <taxon>Pseudomonadota</taxon>
        <taxon>Betaproteobacteria</taxon>
        <taxon>Neisseriales</taxon>
        <taxon>Neisseriaceae</taxon>
        <taxon>Snodgrassella</taxon>
    </lineage>
</organism>
<comment type="pathway">
    <text evidence="2 12">Amino-acid biosynthesis; L-lysine biosynthesis via DAP pathway; (S)-tetrahydrodipicolinate from L-aspartate: step 3/4.</text>
</comment>
<dbReference type="InterPro" id="IPR020624">
    <property type="entry name" value="Schiff_base-form_aldolases_CS"/>
</dbReference>
<evidence type="ECO:0000256" key="3">
    <source>
        <dbReference type="ARBA" id="ARBA00007592"/>
    </source>
</evidence>
<dbReference type="EC" id="4.3.3.7" evidence="4 12"/>
<evidence type="ECO:0000256" key="11">
    <source>
        <dbReference type="ARBA" id="ARBA00047836"/>
    </source>
</evidence>
<sequence>MLTGSLVAIVTPMHADGSIDYDQYKQLIDWHIESGTDAIVAVGTTGESATLSVDEHLNVIKTAVEHVAGRIKVIAGTGANNTHEAIYLAREAQQAGADMTLSVVPYYNKPNQEGIYRHFKTIAEATSIPMILYNVPGRTVADMQPDTALRLAQIDNIVGIKEATGNIGRACYLFKHVPENFAVYSGDDPTAMAFLLCGGHGVISVTANVAPKMFADMCHAALRGDIAGARSLNDKLQRLHGDLFCEPSPAPTKWALSRIGKISPVCRLPITELTEAGQATVTAAMREAGLI</sequence>
<feature type="binding site" evidence="12 15">
    <location>
        <position position="203"/>
    </location>
    <ligand>
        <name>pyruvate</name>
        <dbReference type="ChEBI" id="CHEBI:15361"/>
    </ligand>
</feature>
<keyword evidence="7 12" id="KW-0220">Diaminopimelate biosynthesis</keyword>
<feature type="site" description="Part of a proton relay during catalysis" evidence="12 16">
    <location>
        <position position="107"/>
    </location>
</feature>
<comment type="function">
    <text evidence="1 12">Catalyzes the condensation of (S)-aspartate-beta-semialdehyde [(S)-ASA] and pyruvate to 4-hydroxy-tetrahydrodipicolinate (HTPA).</text>
</comment>
<accession>A0A2N9X5N6</accession>
<feature type="binding site" evidence="12 15">
    <location>
        <position position="45"/>
    </location>
    <ligand>
        <name>pyruvate</name>
        <dbReference type="ChEBI" id="CHEBI:15361"/>
    </ligand>
</feature>
<evidence type="ECO:0000256" key="9">
    <source>
        <dbReference type="ARBA" id="ARBA00023239"/>
    </source>
</evidence>
<dbReference type="GO" id="GO:0019877">
    <property type="term" value="P:diaminopimelate biosynthetic process"/>
    <property type="evidence" value="ECO:0007669"/>
    <property type="project" value="UniProtKB-UniRule"/>
</dbReference>
<keyword evidence="5 12" id="KW-0963">Cytoplasm</keyword>
<feature type="site" description="L-lysine inhibitor binding" evidence="16">
    <location>
        <position position="80"/>
    </location>
</feature>
<dbReference type="InterPro" id="IPR002220">
    <property type="entry name" value="DapA-like"/>
</dbReference>
<dbReference type="RefSeq" id="WP_100152417.1">
    <property type="nucleotide sequence ID" value="NZ_CP159758.2"/>
</dbReference>
<protein>
    <recommendedName>
        <fullName evidence="4 12">4-hydroxy-tetrahydrodipicolinate synthase</fullName>
        <shortName evidence="12">HTPA synthase</shortName>
        <ecNumber evidence="4 12">4.3.3.7</ecNumber>
    </recommendedName>
</protein>
<dbReference type="SUPFAM" id="SSF51569">
    <property type="entry name" value="Aldolase"/>
    <property type="match status" value="1"/>
</dbReference>
<dbReference type="InterPro" id="IPR005263">
    <property type="entry name" value="DapA"/>
</dbReference>
<name>A0A2N9X5N6_9NEIS</name>
<dbReference type="InterPro" id="IPR013785">
    <property type="entry name" value="Aldolase_TIM"/>
</dbReference>
<evidence type="ECO:0000256" key="4">
    <source>
        <dbReference type="ARBA" id="ARBA00012086"/>
    </source>
</evidence>
<evidence type="ECO:0000256" key="15">
    <source>
        <dbReference type="PIRSR" id="PIRSR001365-2"/>
    </source>
</evidence>
<evidence type="ECO:0000256" key="8">
    <source>
        <dbReference type="ARBA" id="ARBA00023154"/>
    </source>
</evidence>
<dbReference type="UniPathway" id="UPA00034">
    <property type="reaction ID" value="UER00017"/>
</dbReference>
<keyword evidence="9 12" id="KW-0456">Lyase</keyword>
<dbReference type="Pfam" id="PF00701">
    <property type="entry name" value="DHDPS"/>
    <property type="match status" value="1"/>
</dbReference>
<feature type="active site" description="Schiff-base intermediate with substrate" evidence="12 14">
    <location>
        <position position="161"/>
    </location>
</feature>